<accession>A0AAV6N8B3</accession>
<feature type="region of interest" description="Disordered" evidence="1">
    <location>
        <begin position="22"/>
        <end position="50"/>
    </location>
</feature>
<evidence type="ECO:0000256" key="1">
    <source>
        <dbReference type="SAM" id="MobiDB-lite"/>
    </source>
</evidence>
<keyword evidence="3" id="KW-1185">Reference proteome</keyword>
<feature type="non-terminal residue" evidence="2">
    <location>
        <position position="1"/>
    </location>
</feature>
<proteinExistence type="predicted"/>
<protein>
    <submittedName>
        <fullName evidence="2">Uncharacterized protein</fullName>
    </submittedName>
</protein>
<sequence length="80" mass="8686">MGFGSELSDRRWGVSESRFKWLDGGGSGGGGEKTVAVGRHGRGGSEAAGSKRRLLTSVDKRFEDREFYLAIIDLPVREPS</sequence>
<feature type="compositionally biased region" description="Gly residues" evidence="1">
    <location>
        <begin position="23"/>
        <end position="32"/>
    </location>
</feature>
<gene>
    <name evidence="2" type="ORF">SDJN03_12343</name>
</gene>
<organism evidence="2 3">
    <name type="scientific">Cucurbita argyrosperma subsp. sororia</name>
    <dbReference type="NCBI Taxonomy" id="37648"/>
    <lineage>
        <taxon>Eukaryota</taxon>
        <taxon>Viridiplantae</taxon>
        <taxon>Streptophyta</taxon>
        <taxon>Embryophyta</taxon>
        <taxon>Tracheophyta</taxon>
        <taxon>Spermatophyta</taxon>
        <taxon>Magnoliopsida</taxon>
        <taxon>eudicotyledons</taxon>
        <taxon>Gunneridae</taxon>
        <taxon>Pentapetalae</taxon>
        <taxon>rosids</taxon>
        <taxon>fabids</taxon>
        <taxon>Cucurbitales</taxon>
        <taxon>Cucurbitaceae</taxon>
        <taxon>Cucurbiteae</taxon>
        <taxon>Cucurbita</taxon>
    </lineage>
</organism>
<dbReference type="AlphaFoldDB" id="A0AAV6N8B3"/>
<dbReference type="EMBL" id="JAGKQH010000008">
    <property type="protein sequence ID" value="KAG6592867.1"/>
    <property type="molecule type" value="Genomic_DNA"/>
</dbReference>
<evidence type="ECO:0000313" key="3">
    <source>
        <dbReference type="Proteomes" id="UP000685013"/>
    </source>
</evidence>
<dbReference type="Proteomes" id="UP000685013">
    <property type="component" value="Chromosome 8"/>
</dbReference>
<comment type="caution">
    <text evidence="2">The sequence shown here is derived from an EMBL/GenBank/DDBJ whole genome shotgun (WGS) entry which is preliminary data.</text>
</comment>
<name>A0AAV6N8B3_9ROSI</name>
<reference evidence="2 3" key="1">
    <citation type="journal article" date="2021" name="Hortic Res">
        <title>The domestication of Cucurbita argyrosperma as revealed by the genome of its wild relative.</title>
        <authorList>
            <person name="Barrera-Redondo J."/>
            <person name="Sanchez-de la Vega G."/>
            <person name="Aguirre-Liguori J.A."/>
            <person name="Castellanos-Morales G."/>
            <person name="Gutierrez-Guerrero Y.T."/>
            <person name="Aguirre-Dugua X."/>
            <person name="Aguirre-Planter E."/>
            <person name="Tenaillon M.I."/>
            <person name="Lira-Saade R."/>
            <person name="Eguiarte L.E."/>
        </authorList>
    </citation>
    <scope>NUCLEOTIDE SEQUENCE [LARGE SCALE GENOMIC DNA]</scope>
    <source>
        <strain evidence="2">JBR-2021</strain>
    </source>
</reference>
<evidence type="ECO:0000313" key="2">
    <source>
        <dbReference type="EMBL" id="KAG6592867.1"/>
    </source>
</evidence>